<feature type="region of interest" description="Disordered" evidence="1">
    <location>
        <begin position="530"/>
        <end position="582"/>
    </location>
</feature>
<dbReference type="EMBL" id="CP000246">
    <property type="protein sequence ID" value="ABG83612.1"/>
    <property type="molecule type" value="Genomic_DNA"/>
</dbReference>
<keyword evidence="2" id="KW-1133">Transmembrane helix</keyword>
<dbReference type="PANTHER" id="PTHR40050:SF1">
    <property type="entry name" value="INNER SPORE COAT PROTEIN H"/>
    <property type="match status" value="1"/>
</dbReference>
<dbReference type="PANTHER" id="PTHR40050">
    <property type="entry name" value="INNER SPORE COAT PROTEIN H"/>
    <property type="match status" value="1"/>
</dbReference>
<dbReference type="RefSeq" id="WP_011590588.1">
    <property type="nucleotide sequence ID" value="NC_008261.1"/>
</dbReference>
<dbReference type="InterPro" id="IPR014867">
    <property type="entry name" value="Spore_coat_CotH_CotH2/3/7"/>
</dbReference>
<evidence type="ECO:0000313" key="3">
    <source>
        <dbReference type="EMBL" id="ABG83612.1"/>
    </source>
</evidence>
<feature type="transmembrane region" description="Helical" evidence="2">
    <location>
        <begin position="9"/>
        <end position="29"/>
    </location>
</feature>
<protein>
    <recommendedName>
        <fullName evidence="5">Spore coat protein CotH</fullName>
    </recommendedName>
</protein>
<feature type="compositionally biased region" description="Low complexity" evidence="1">
    <location>
        <begin position="540"/>
        <end position="551"/>
    </location>
</feature>
<proteinExistence type="predicted"/>
<dbReference type="STRING" id="195103.CPF_1143"/>
<evidence type="ECO:0000256" key="1">
    <source>
        <dbReference type="SAM" id="MobiDB-lite"/>
    </source>
</evidence>
<sequence>MINEKASKYISLISISLAVIFVFVSVFALKSFNSTEALSTSGQSSTIDTVLNKNIVTDIDIKIKESDWEWLIENATDEEYRSADITINGETFYNVGVRPKGNSSLSSVANDDTTDRYSLKIDFGQYVDGQTYHGIRKLALNNNISDATYMKEAISYDIYNFLGIPTPEYSYSNIKINGEQWGLYLALEVIEERFVEKNYGELEGNLYKPETMGVGAKKDEGNKDAMPDMKNNQGREGGMMNPPNMPNNEGNNKEGNKPMNIPNENQNMAGNMNKENAGMGQMSPMMGGKNNEGADFKYIDDNISSYSTLRDSAVFKSTTDEDFENVIEMMKSLENGRDIEKYLNVDEVLKYFAVNTFLVNLDSYSGGMYHNYYLYENNGVCEILPWDLNLSFGGFATNSGSRAVNFPIDSPVTGNLENFPLIGKLLENDEYKEKYHEYLDKIVNEYFKSGIFSTTVTNNDKLIGDYVKIDPTAFYTYDEYKNAIKELLVFGEDRTKSVEAQLNGEQTSTEYGNIETSLNLKALGEQNMGGKMPNDKMNEENSVNNNEENNNGQAIPEGGRPFNGGNMGEAPNNINNPNGNMDNKIPNMGNMPTQENIQEAMKILNNRDYSSLSEEEKRQLNDLGISEENINMFNNIPKQGERGEVRETFNKTYYVIFGGVILTLLISLVFVTKYKRKRY</sequence>
<accession>A0A0H2YRH9</accession>
<dbReference type="AlphaFoldDB" id="A0A0H2YRH9"/>
<dbReference type="KEGG" id="cpf:CPF_1143"/>
<keyword evidence="4" id="KW-1185">Reference proteome</keyword>
<gene>
    <name evidence="3" type="ordered locus">CPF_1143</name>
</gene>
<dbReference type="Proteomes" id="UP000001823">
    <property type="component" value="Chromosome"/>
</dbReference>
<feature type="compositionally biased region" description="Polar residues" evidence="1">
    <location>
        <begin position="262"/>
        <end position="274"/>
    </location>
</feature>
<feature type="transmembrane region" description="Helical" evidence="2">
    <location>
        <begin position="652"/>
        <end position="671"/>
    </location>
</feature>
<dbReference type="HOGENOM" id="CLU_021893_0_0_9"/>
<feature type="region of interest" description="Disordered" evidence="1">
    <location>
        <begin position="212"/>
        <end position="274"/>
    </location>
</feature>
<feature type="compositionally biased region" description="Low complexity" evidence="1">
    <location>
        <begin position="238"/>
        <end position="250"/>
    </location>
</feature>
<reference evidence="3 4" key="1">
    <citation type="journal article" date="2006" name="Genome Res.">
        <title>Skewed genomic variability in strains of the toxigenic bacterial pathogen, Clostridium perfringens.</title>
        <authorList>
            <person name="Myers G.S."/>
            <person name="Rasko D.A."/>
            <person name="Cheung J.K."/>
            <person name="Ravel J."/>
            <person name="Seshadri R."/>
            <person name="Deboy R.T."/>
            <person name="Ren Q."/>
            <person name="Varga J."/>
            <person name="Awad M.M."/>
            <person name="Brinkac L.M."/>
            <person name="Daugherty S.C."/>
            <person name="Haft D.H."/>
            <person name="Dodson R.J."/>
            <person name="Madupu R."/>
            <person name="Nelson W.C."/>
            <person name="Rosovitz M.J."/>
            <person name="Sullivan S.A."/>
            <person name="Khouri H."/>
            <person name="Dimitrov G.I."/>
            <person name="Watkins K.L."/>
            <person name="Mulligan S."/>
            <person name="Benton J."/>
            <person name="Radune D."/>
            <person name="Fisher D.J."/>
            <person name="Atkins H.S."/>
            <person name="Hiscox T."/>
            <person name="Jost B.H."/>
            <person name="Billington S.J."/>
            <person name="Songer J.G."/>
            <person name="McClane B.A."/>
            <person name="Titball R.W."/>
            <person name="Rood J.I."/>
            <person name="Melville S.B."/>
            <person name="Paulsen I.T."/>
        </authorList>
    </citation>
    <scope>NUCLEOTIDE SEQUENCE [LARGE SCALE GENOMIC DNA]</scope>
    <source>
        <strain evidence="4">ATCC 13124 / DSM 756 / JCM 1290 / NCIMB 6125 / NCTC 8237 / S 107 / Type A</strain>
    </source>
</reference>
<keyword evidence="2" id="KW-0812">Transmembrane</keyword>
<dbReference type="eggNOG" id="COG5337">
    <property type="taxonomic scope" value="Bacteria"/>
</dbReference>
<evidence type="ECO:0000256" key="2">
    <source>
        <dbReference type="SAM" id="Phobius"/>
    </source>
</evidence>
<evidence type="ECO:0000313" key="4">
    <source>
        <dbReference type="Proteomes" id="UP000001823"/>
    </source>
</evidence>
<evidence type="ECO:0008006" key="5">
    <source>
        <dbReference type="Google" id="ProtNLM"/>
    </source>
</evidence>
<dbReference type="Pfam" id="PF08757">
    <property type="entry name" value="CotH"/>
    <property type="match status" value="2"/>
</dbReference>
<feature type="compositionally biased region" description="Low complexity" evidence="1">
    <location>
        <begin position="568"/>
        <end position="582"/>
    </location>
</feature>
<feature type="compositionally biased region" description="Basic and acidic residues" evidence="1">
    <location>
        <begin position="216"/>
        <end position="227"/>
    </location>
</feature>
<organism evidence="3 4">
    <name type="scientific">Clostridium perfringens (strain ATCC 13124 / DSM 756 / JCM 1290 / NCIMB 6125 / NCTC 8237 / Type A)</name>
    <dbReference type="NCBI Taxonomy" id="195103"/>
    <lineage>
        <taxon>Bacteria</taxon>
        <taxon>Bacillati</taxon>
        <taxon>Bacillota</taxon>
        <taxon>Clostridia</taxon>
        <taxon>Eubacteriales</taxon>
        <taxon>Clostridiaceae</taxon>
        <taxon>Clostridium</taxon>
    </lineage>
</organism>
<dbReference type="PaxDb" id="195103-CPF_1143"/>
<keyword evidence="2" id="KW-0472">Membrane</keyword>
<name>A0A0H2YRH9_CLOP1</name>